<sequence length="161" mass="17286">MYKRILLASDGSGESLVALREGALIAKALQAEVFLLIIEPDTPGRRMADGVYPTPHDPHTRELLQRGLARLARLGVAASGEVMTGEPAVAIAARARRFTADLIVVGHRRQSLLERWWSGASGAYLVDNVTCSVLVARDVITDEEFEAHLAAASATDTLVAI</sequence>
<dbReference type="OrthoDB" id="5564966at2"/>
<dbReference type="InterPro" id="IPR006015">
    <property type="entry name" value="Universal_stress_UspA"/>
</dbReference>
<dbReference type="InterPro" id="IPR006016">
    <property type="entry name" value="UspA"/>
</dbReference>
<dbReference type="PANTHER" id="PTHR46268:SF6">
    <property type="entry name" value="UNIVERSAL STRESS PROTEIN UP12"/>
    <property type="match status" value="1"/>
</dbReference>
<dbReference type="Gene3D" id="3.40.50.620">
    <property type="entry name" value="HUPs"/>
    <property type="match status" value="1"/>
</dbReference>
<proteinExistence type="inferred from homology"/>
<evidence type="ECO:0000313" key="3">
    <source>
        <dbReference type="EMBL" id="RAK60262.1"/>
    </source>
</evidence>
<dbReference type="EMBL" id="QFYP01000001">
    <property type="protein sequence ID" value="RAK60262.1"/>
    <property type="molecule type" value="Genomic_DNA"/>
</dbReference>
<dbReference type="Proteomes" id="UP000249842">
    <property type="component" value="Unassembled WGS sequence"/>
</dbReference>
<evidence type="ECO:0000313" key="4">
    <source>
        <dbReference type="Proteomes" id="UP000249842"/>
    </source>
</evidence>
<dbReference type="PRINTS" id="PR01438">
    <property type="entry name" value="UNVRSLSTRESS"/>
</dbReference>
<organism evidence="3 4">
    <name type="scientific">Phenylobacterium hankyongense</name>
    <dbReference type="NCBI Taxonomy" id="1813876"/>
    <lineage>
        <taxon>Bacteria</taxon>
        <taxon>Pseudomonadati</taxon>
        <taxon>Pseudomonadota</taxon>
        <taxon>Alphaproteobacteria</taxon>
        <taxon>Caulobacterales</taxon>
        <taxon>Caulobacteraceae</taxon>
        <taxon>Phenylobacterium</taxon>
    </lineage>
</organism>
<evidence type="ECO:0000259" key="2">
    <source>
        <dbReference type="Pfam" id="PF00582"/>
    </source>
</evidence>
<accession>A0A328AYP9</accession>
<protein>
    <submittedName>
        <fullName evidence="3">Universal stress protein</fullName>
    </submittedName>
</protein>
<dbReference type="Pfam" id="PF00582">
    <property type="entry name" value="Usp"/>
    <property type="match status" value="1"/>
</dbReference>
<gene>
    <name evidence="3" type="ORF">DJ021_10820</name>
</gene>
<name>A0A328AYP9_9CAUL</name>
<reference evidence="4" key="1">
    <citation type="submission" date="2018-05" db="EMBL/GenBank/DDBJ databases">
        <authorList>
            <person name="Li X."/>
        </authorList>
    </citation>
    <scope>NUCLEOTIDE SEQUENCE [LARGE SCALE GENOMIC DNA]</scope>
    <source>
        <strain evidence="4">HKS-05</strain>
    </source>
</reference>
<dbReference type="AlphaFoldDB" id="A0A328AYP9"/>
<dbReference type="InterPro" id="IPR014729">
    <property type="entry name" value="Rossmann-like_a/b/a_fold"/>
</dbReference>
<comment type="caution">
    <text evidence="3">The sequence shown here is derived from an EMBL/GenBank/DDBJ whole genome shotgun (WGS) entry which is preliminary data.</text>
</comment>
<keyword evidence="4" id="KW-1185">Reference proteome</keyword>
<dbReference type="CDD" id="cd00293">
    <property type="entry name" value="USP-like"/>
    <property type="match status" value="1"/>
</dbReference>
<dbReference type="PANTHER" id="PTHR46268">
    <property type="entry name" value="STRESS RESPONSE PROTEIN NHAX"/>
    <property type="match status" value="1"/>
</dbReference>
<dbReference type="SUPFAM" id="SSF52402">
    <property type="entry name" value="Adenine nucleotide alpha hydrolases-like"/>
    <property type="match status" value="1"/>
</dbReference>
<dbReference type="RefSeq" id="WP_111457555.1">
    <property type="nucleotide sequence ID" value="NZ_QFYP01000001.1"/>
</dbReference>
<evidence type="ECO:0000256" key="1">
    <source>
        <dbReference type="ARBA" id="ARBA00008791"/>
    </source>
</evidence>
<feature type="domain" description="UspA" evidence="2">
    <location>
        <begin position="1"/>
        <end position="137"/>
    </location>
</feature>
<comment type="similarity">
    <text evidence="1">Belongs to the universal stress protein A family.</text>
</comment>